<dbReference type="InterPro" id="IPR032466">
    <property type="entry name" value="Metal_Hydrolase"/>
</dbReference>
<gene>
    <name evidence="3" type="ordered locus">Cwoe_5107</name>
</gene>
<dbReference type="PANTHER" id="PTHR21240">
    <property type="entry name" value="2-AMINO-3-CARBOXYLMUCONATE-6-SEMIALDEHYDE DECARBOXYLASE"/>
    <property type="match status" value="1"/>
</dbReference>
<dbReference type="eggNOG" id="COG2159">
    <property type="taxonomic scope" value="Bacteria"/>
</dbReference>
<dbReference type="InterPro" id="IPR032465">
    <property type="entry name" value="ACMSD"/>
</dbReference>
<dbReference type="GO" id="GO:0016787">
    <property type="term" value="F:hydrolase activity"/>
    <property type="evidence" value="ECO:0007669"/>
    <property type="project" value="UniProtKB-KW"/>
</dbReference>
<sequence length="258" mass="27527">MIDFHVHQPSAGGSSARYDTRPYSAADYVAAMDELGVELSVVFTLDGLWKPSPAANDALAAWVADVPDRLVALGTVDPRGADAAAETERCLTDLGMAGMKFHPWIQAFCPHEGCMDPVAEVAAAHGKPMLFHDGTPPYSTPLQIAALARRHPGAPVVLGHGGLHDHWREAIAAVNATPNLWACLCGTPNVGMRAIAARCPADRLLFGTDAGLGSGPRQAFAAERIRELLVLPIAEELRQAIVSDNPRRLLRLPLEVGR</sequence>
<reference evidence="4" key="2">
    <citation type="submission" date="2010-01" db="EMBL/GenBank/DDBJ databases">
        <title>The complete genome of Conexibacter woesei DSM 14684.</title>
        <authorList>
            <consortium name="US DOE Joint Genome Institute (JGI-PGF)"/>
            <person name="Lucas S."/>
            <person name="Copeland A."/>
            <person name="Lapidus A."/>
            <person name="Glavina del Rio T."/>
            <person name="Dalin E."/>
            <person name="Tice H."/>
            <person name="Bruce D."/>
            <person name="Goodwin L."/>
            <person name="Pitluck S."/>
            <person name="Kyrpides N."/>
            <person name="Mavromatis K."/>
            <person name="Ivanova N."/>
            <person name="Mikhailova N."/>
            <person name="Chertkov O."/>
            <person name="Brettin T."/>
            <person name="Detter J.C."/>
            <person name="Han C."/>
            <person name="Larimer F."/>
            <person name="Land M."/>
            <person name="Hauser L."/>
            <person name="Markowitz V."/>
            <person name="Cheng J.-F."/>
            <person name="Hugenholtz P."/>
            <person name="Woyke T."/>
            <person name="Wu D."/>
            <person name="Pukall R."/>
            <person name="Steenblock K."/>
            <person name="Schneider S."/>
            <person name="Klenk H.-P."/>
            <person name="Eisen J.A."/>
        </authorList>
    </citation>
    <scope>NUCLEOTIDE SEQUENCE [LARGE SCALE GENOMIC DNA]</scope>
    <source>
        <strain evidence="4">DSM 14684 / CIP 108061 / JCM 11494 / NBRC 100937 / ID131577</strain>
    </source>
</reference>
<keyword evidence="4" id="KW-1185">Reference proteome</keyword>
<feature type="domain" description="Amidohydrolase-related" evidence="2">
    <location>
        <begin position="2"/>
        <end position="252"/>
    </location>
</feature>
<dbReference type="SUPFAM" id="SSF51556">
    <property type="entry name" value="Metallo-dependent hydrolases"/>
    <property type="match status" value="1"/>
</dbReference>
<dbReference type="EMBL" id="CP001854">
    <property type="protein sequence ID" value="ADB53516.1"/>
    <property type="molecule type" value="Genomic_DNA"/>
</dbReference>
<dbReference type="Gene3D" id="3.20.20.140">
    <property type="entry name" value="Metal-dependent hydrolases"/>
    <property type="match status" value="1"/>
</dbReference>
<keyword evidence="3" id="KW-0378">Hydrolase</keyword>
<dbReference type="OrthoDB" id="1407586at2"/>
<reference evidence="3 4" key="1">
    <citation type="journal article" date="2010" name="Stand. Genomic Sci.">
        <title>Complete genome sequence of Conexibacter woesei type strain (ID131577).</title>
        <authorList>
            <person name="Pukall R."/>
            <person name="Lapidus A."/>
            <person name="Glavina Del Rio T."/>
            <person name="Copeland A."/>
            <person name="Tice H."/>
            <person name="Cheng J.-F."/>
            <person name="Lucas S."/>
            <person name="Chen F."/>
            <person name="Nolan M."/>
            <person name="Bruce D."/>
            <person name="Goodwin L."/>
            <person name="Pitluck S."/>
            <person name="Mavromatis K."/>
            <person name="Ivanova N."/>
            <person name="Ovchinnikova G."/>
            <person name="Pati A."/>
            <person name="Chen A."/>
            <person name="Palaniappan K."/>
            <person name="Land M."/>
            <person name="Hauser L."/>
            <person name="Chang Y.-J."/>
            <person name="Jeffries C.D."/>
            <person name="Chain P."/>
            <person name="Meincke L."/>
            <person name="Sims D."/>
            <person name="Brettin T."/>
            <person name="Detter J.C."/>
            <person name="Rohde M."/>
            <person name="Goeker M."/>
            <person name="Bristow J."/>
            <person name="Eisen J.A."/>
            <person name="Markowitz V."/>
            <person name="Kyrpides N.C."/>
            <person name="Klenk H.-P."/>
            <person name="Hugenholtz P."/>
        </authorList>
    </citation>
    <scope>NUCLEOTIDE SEQUENCE [LARGE SCALE GENOMIC DNA]</scope>
    <source>
        <strain evidence="4">DSM 14684 / CIP 108061 / JCM 11494 / NBRC 100937 / ID131577</strain>
    </source>
</reference>
<dbReference type="HOGENOM" id="CLU_044590_6_2_11"/>
<dbReference type="STRING" id="469383.Cwoe_5107"/>
<dbReference type="Proteomes" id="UP000008229">
    <property type="component" value="Chromosome"/>
</dbReference>
<dbReference type="AlphaFoldDB" id="D3FDC4"/>
<evidence type="ECO:0000259" key="2">
    <source>
        <dbReference type="Pfam" id="PF04909"/>
    </source>
</evidence>
<organism evidence="3 4">
    <name type="scientific">Conexibacter woesei (strain DSM 14684 / CCUG 47730 / CIP 108061 / JCM 11494 / NBRC 100937 / ID131577)</name>
    <dbReference type="NCBI Taxonomy" id="469383"/>
    <lineage>
        <taxon>Bacteria</taxon>
        <taxon>Bacillati</taxon>
        <taxon>Actinomycetota</taxon>
        <taxon>Thermoleophilia</taxon>
        <taxon>Solirubrobacterales</taxon>
        <taxon>Conexibacteraceae</taxon>
        <taxon>Conexibacter</taxon>
    </lineage>
</organism>
<evidence type="ECO:0000313" key="4">
    <source>
        <dbReference type="Proteomes" id="UP000008229"/>
    </source>
</evidence>
<evidence type="ECO:0000256" key="1">
    <source>
        <dbReference type="ARBA" id="ARBA00023239"/>
    </source>
</evidence>
<name>D3FDC4_CONWI</name>
<dbReference type="GO" id="GO:0016831">
    <property type="term" value="F:carboxy-lyase activity"/>
    <property type="evidence" value="ECO:0007669"/>
    <property type="project" value="InterPro"/>
</dbReference>
<dbReference type="Pfam" id="PF04909">
    <property type="entry name" value="Amidohydro_2"/>
    <property type="match status" value="1"/>
</dbReference>
<dbReference type="RefSeq" id="WP_012936567.1">
    <property type="nucleotide sequence ID" value="NC_013739.1"/>
</dbReference>
<dbReference type="InterPro" id="IPR006680">
    <property type="entry name" value="Amidohydro-rel"/>
</dbReference>
<dbReference type="KEGG" id="cwo:Cwoe_5107"/>
<accession>D3FDC4</accession>
<evidence type="ECO:0000313" key="3">
    <source>
        <dbReference type="EMBL" id="ADB53516.1"/>
    </source>
</evidence>
<keyword evidence="1" id="KW-0456">Lyase</keyword>
<proteinExistence type="predicted"/>
<protein>
    <submittedName>
        <fullName evidence="3">Amidohydrolase 2</fullName>
    </submittedName>
</protein>